<feature type="repeat" description="WD" evidence="3">
    <location>
        <begin position="471"/>
        <end position="512"/>
    </location>
</feature>
<feature type="compositionally biased region" description="Low complexity" evidence="4">
    <location>
        <begin position="526"/>
        <end position="542"/>
    </location>
</feature>
<feature type="repeat" description="WD" evidence="3">
    <location>
        <begin position="586"/>
        <end position="631"/>
    </location>
</feature>
<proteinExistence type="predicted"/>
<feature type="region of interest" description="Disordered" evidence="4">
    <location>
        <begin position="994"/>
        <end position="1022"/>
    </location>
</feature>
<dbReference type="SMART" id="SM00320">
    <property type="entry name" value="WD40"/>
    <property type="match status" value="4"/>
</dbReference>
<feature type="region of interest" description="Disordered" evidence="4">
    <location>
        <begin position="121"/>
        <end position="145"/>
    </location>
</feature>
<sequence>MQQAHYFLPVRLPSPSFTRHLHPSTDHGSTHLAEYVSILLPPPIPTPRKRSRSSSPARSVTAPPSLAHTRRCVPSDYLTPLPPFPSPASSRRSRSLSRSSSFSTFFSATATTGATFVSDSPAPTAFSTPSASSPVPASPSFSPLARAPSSAFVAASASGRVHPLTLQAIARRDSEQEALKVVKAREETERRRENKAEETEGGGGSVQPTLLRKQSWARTIAGGPRVPQGRSESPTHMSEAEFSSATATAPARSSGKALSQVREEGGAVGSAGERARQTSADTIVPRPRARPATAGAGPPPSSPLRPVEMRARTVSTASTVAPTIDGGKPKRTKSLFARFVKSSKSGSKSMGRTDTVASGVSVGEFGESRESTEGRESGGLNSPAVERSSTKVGSVEKVRYAKVKAKGKSTKDFNKLFLAQELVIPRPPRPVRRPASFQEGDGDSTYSTDASMHSHSHSTALHDESSTDQPGRKKQNAVWAVKFSDDGRYLAVGGKDGVVRVWEVLSTPEARHSAMHPPSSSAFPLSPDEASSPATPSSDSPPLTRSQTFSSASANGGSNGRKRGKDKEKTPAAIMPVFGSRPLWEFRGHEADVLDLSWSKVCLSVNNFLLSSSMDKTVRLWHVSRSECLCAFQHLDFVTSIAFHPKDDRFFLSGSLDCKLRLWNQIWTELPELITSVAFTRDGKLAIAGSFVGICVRFPLIPFRHSEHHRRQTHSLQPAQSCPQMFFEVETFRYHAQFAAKSTRGKNSKGKKITSLCPFPLPSTGGERLLVTSNDSRMRLYHTMDKMVEVKYAGHENTSSQIRASFSDDGRWVISGSEDRHVYIWDSGLTPKADGGFHLLKKSGKEGTGYESFAMSAHIVTAAIFAPTRTRALLAAAGDPVFSDGHTHLAPLQQTISGASLAEMETRASTAETSEGGGRMVPATSREFGGAEDAIVVVADGASPLFLSLMSGERETDAMGRGREGADETGIISIFRNSPVPLSAFSLAPMSSTSGFKSGGHASSAANYKRLSRASEMSVKSR</sequence>
<keyword evidence="1 3" id="KW-0853">WD repeat</keyword>
<dbReference type="PRINTS" id="PR00320">
    <property type="entry name" value="GPROTEINBRPT"/>
</dbReference>
<keyword evidence="2" id="KW-0677">Repeat</keyword>
<reference evidence="6" key="1">
    <citation type="submission" date="2015-02" db="EMBL/GenBank/DDBJ databases">
        <authorList>
            <person name="Gon?alves P."/>
        </authorList>
    </citation>
    <scope>NUCLEOTIDE SEQUENCE [LARGE SCALE GENOMIC DNA]</scope>
</reference>
<dbReference type="InterPro" id="IPR040324">
    <property type="entry name" value="WDR44/Dgr2"/>
</dbReference>
<feature type="compositionally biased region" description="Basic and acidic residues" evidence="4">
    <location>
        <begin position="366"/>
        <end position="376"/>
    </location>
</feature>
<feature type="repeat" description="WD" evidence="3">
    <location>
        <begin position="631"/>
        <end position="664"/>
    </location>
</feature>
<dbReference type="PANTHER" id="PTHR14221">
    <property type="entry name" value="WD REPEAT DOMAIN 44"/>
    <property type="match status" value="1"/>
</dbReference>
<evidence type="ECO:0000256" key="4">
    <source>
        <dbReference type="SAM" id="MobiDB-lite"/>
    </source>
</evidence>
<keyword evidence="6" id="KW-1185">Reference proteome</keyword>
<feature type="region of interest" description="Disordered" evidence="4">
    <location>
        <begin position="427"/>
        <end position="473"/>
    </location>
</feature>
<dbReference type="InterPro" id="IPR020472">
    <property type="entry name" value="WD40_PAC1"/>
</dbReference>
<dbReference type="Gene3D" id="2.130.10.10">
    <property type="entry name" value="YVTN repeat-like/Quinoprotein amine dehydrogenase"/>
    <property type="match status" value="3"/>
</dbReference>
<feature type="region of interest" description="Disordered" evidence="4">
    <location>
        <begin position="41"/>
        <end position="72"/>
    </location>
</feature>
<feature type="compositionally biased region" description="Basic and acidic residues" evidence="4">
    <location>
        <begin position="179"/>
        <end position="198"/>
    </location>
</feature>
<dbReference type="SUPFAM" id="SSF50978">
    <property type="entry name" value="WD40 repeat-like"/>
    <property type="match status" value="1"/>
</dbReference>
<dbReference type="InterPro" id="IPR001680">
    <property type="entry name" value="WD40_rpt"/>
</dbReference>
<dbReference type="InterPro" id="IPR036322">
    <property type="entry name" value="WD40_repeat_dom_sf"/>
</dbReference>
<organism evidence="5 6">
    <name type="scientific">Sporidiobolus salmonicolor</name>
    <name type="common">Yeast-like fungus</name>
    <name type="synonym">Sporobolomyces salmonicolor</name>
    <dbReference type="NCBI Taxonomy" id="5005"/>
    <lineage>
        <taxon>Eukaryota</taxon>
        <taxon>Fungi</taxon>
        <taxon>Dikarya</taxon>
        <taxon>Basidiomycota</taxon>
        <taxon>Pucciniomycotina</taxon>
        <taxon>Microbotryomycetes</taxon>
        <taxon>Sporidiobolales</taxon>
        <taxon>Sporidiobolaceae</taxon>
        <taxon>Sporobolomyces</taxon>
    </lineage>
</organism>
<dbReference type="EMBL" id="CENE01000011">
    <property type="protein sequence ID" value="CEQ41043.1"/>
    <property type="molecule type" value="Genomic_DNA"/>
</dbReference>
<accession>A0A0D6EMR5</accession>
<dbReference type="InterPro" id="IPR015943">
    <property type="entry name" value="WD40/YVTN_repeat-like_dom_sf"/>
</dbReference>
<evidence type="ECO:0000313" key="5">
    <source>
        <dbReference type="EMBL" id="CEQ41043.1"/>
    </source>
</evidence>
<evidence type="ECO:0000313" key="6">
    <source>
        <dbReference type="Proteomes" id="UP000243876"/>
    </source>
</evidence>
<gene>
    <name evidence="5" type="primary">SPOSA6832_02722</name>
</gene>
<dbReference type="OrthoDB" id="1932312at2759"/>
<dbReference type="Pfam" id="PF00400">
    <property type="entry name" value="WD40"/>
    <property type="match status" value="4"/>
</dbReference>
<feature type="compositionally biased region" description="Low complexity" evidence="4">
    <location>
        <begin position="53"/>
        <end position="65"/>
    </location>
</feature>
<feature type="region of interest" description="Disordered" evidence="4">
    <location>
        <begin position="509"/>
        <end position="572"/>
    </location>
</feature>
<dbReference type="PROSITE" id="PS50294">
    <property type="entry name" value="WD_REPEATS_REGION"/>
    <property type="match status" value="3"/>
</dbReference>
<feature type="region of interest" description="Disordered" evidence="4">
    <location>
        <begin position="179"/>
        <end position="393"/>
    </location>
</feature>
<dbReference type="Proteomes" id="UP000243876">
    <property type="component" value="Unassembled WGS sequence"/>
</dbReference>
<evidence type="ECO:0000256" key="2">
    <source>
        <dbReference type="ARBA" id="ARBA00022737"/>
    </source>
</evidence>
<protein>
    <submittedName>
        <fullName evidence="5">SPOSA6832_02722-mRNA-1:cds</fullName>
    </submittedName>
</protein>
<feature type="repeat" description="WD" evidence="3">
    <location>
        <begin position="805"/>
        <end position="826"/>
    </location>
</feature>
<name>A0A0D6EMR5_SPOSA</name>
<dbReference type="AlphaFoldDB" id="A0A0D6EMR5"/>
<feature type="compositionally biased region" description="Low complexity" evidence="4">
    <location>
        <begin position="240"/>
        <end position="254"/>
    </location>
</feature>
<evidence type="ECO:0000256" key="3">
    <source>
        <dbReference type="PROSITE-ProRule" id="PRU00221"/>
    </source>
</evidence>
<dbReference type="PANTHER" id="PTHR14221:SF0">
    <property type="entry name" value="WD REPEAT-CONTAINING PROTEIN 44"/>
    <property type="match status" value="1"/>
</dbReference>
<evidence type="ECO:0000256" key="1">
    <source>
        <dbReference type="ARBA" id="ARBA00022574"/>
    </source>
</evidence>
<dbReference type="PROSITE" id="PS50082">
    <property type="entry name" value="WD_REPEATS_2"/>
    <property type="match status" value="4"/>
</dbReference>
<feature type="compositionally biased region" description="Polar residues" evidence="4">
    <location>
        <begin position="444"/>
        <end position="459"/>
    </location>
</feature>